<dbReference type="Proteomes" id="UP001207918">
    <property type="component" value="Unassembled WGS sequence"/>
</dbReference>
<dbReference type="EMBL" id="JAGGJA010000031">
    <property type="protein sequence ID" value="MCW9709262.1"/>
    <property type="molecule type" value="Genomic_DNA"/>
</dbReference>
<accession>A0ABT3PTV0</accession>
<gene>
    <name evidence="1" type="ORF">J6I44_20560</name>
</gene>
<evidence type="ECO:0000313" key="2">
    <source>
        <dbReference type="Proteomes" id="UP001207918"/>
    </source>
</evidence>
<evidence type="ECO:0000313" key="1">
    <source>
        <dbReference type="EMBL" id="MCW9709262.1"/>
    </source>
</evidence>
<reference evidence="1 2" key="1">
    <citation type="submission" date="2021-03" db="EMBL/GenBank/DDBJ databases">
        <title>Aliifodinibius sp. nov., a new bacterium isolated from saline soil.</title>
        <authorList>
            <person name="Galisteo C."/>
            <person name="De La Haba R."/>
            <person name="Sanchez-Porro C."/>
            <person name="Ventosa A."/>
        </authorList>
    </citation>
    <scope>NUCLEOTIDE SEQUENCE [LARGE SCALE GENOMIC DNA]</scope>
    <source>
        <strain evidence="1 2">1BSP15-2V2</strain>
    </source>
</reference>
<name>A0ABT3PTV0_9BACT</name>
<keyword evidence="2" id="KW-1185">Reference proteome</keyword>
<sequence length="222" mass="25526">MRLDRTEIEAWGKRHGAKGEFPRLISKLIFETTPRDTKLDIPSGSAVFLEGWDGKVICSEDTSYVPQGNSLWEFKTNGGTAEANVDYQKRTDDPLGFEPTESVFVFVTTAYWDNRDDWQEKKQQEDVWKDVQAYDCRNLVNWLDKAPVTRRWFFTILGKPVNQLLTVEEFWEEWSIGPSGQLPPSAVSAGRDYESQELINFGSSEANDSKRIFSKELQQDVI</sequence>
<protein>
    <recommendedName>
        <fullName evidence="3">Restriction endonuclease</fullName>
    </recommendedName>
</protein>
<proteinExistence type="predicted"/>
<evidence type="ECO:0008006" key="3">
    <source>
        <dbReference type="Google" id="ProtNLM"/>
    </source>
</evidence>
<organism evidence="1 2">
    <name type="scientific">Fodinibius salsisoli</name>
    <dbReference type="NCBI Taxonomy" id="2820877"/>
    <lineage>
        <taxon>Bacteria</taxon>
        <taxon>Pseudomonadati</taxon>
        <taxon>Balneolota</taxon>
        <taxon>Balneolia</taxon>
        <taxon>Balneolales</taxon>
        <taxon>Balneolaceae</taxon>
        <taxon>Fodinibius</taxon>
    </lineage>
</organism>
<comment type="caution">
    <text evidence="1">The sequence shown here is derived from an EMBL/GenBank/DDBJ whole genome shotgun (WGS) entry which is preliminary data.</text>
</comment>
<dbReference type="RefSeq" id="WP_265768133.1">
    <property type="nucleotide sequence ID" value="NZ_JAGGJA010000031.1"/>
</dbReference>